<dbReference type="Pfam" id="PF00856">
    <property type="entry name" value="SET"/>
    <property type="match status" value="1"/>
</dbReference>
<gene>
    <name evidence="13" type="ORF">OTU49_015133</name>
</gene>
<dbReference type="InterPro" id="IPR007728">
    <property type="entry name" value="Pre-SET_dom"/>
</dbReference>
<evidence type="ECO:0000256" key="8">
    <source>
        <dbReference type="ARBA" id="ARBA00023328"/>
    </source>
</evidence>
<dbReference type="AlphaFoldDB" id="A0AAW0XZG7"/>
<dbReference type="PROSITE" id="PS50868">
    <property type="entry name" value="POST_SET"/>
    <property type="match status" value="1"/>
</dbReference>
<feature type="non-terminal residue" evidence="13">
    <location>
        <position position="1"/>
    </location>
</feature>
<evidence type="ECO:0000313" key="13">
    <source>
        <dbReference type="EMBL" id="KAK8749921.1"/>
    </source>
</evidence>
<evidence type="ECO:0000256" key="1">
    <source>
        <dbReference type="ARBA" id="ARBA00004584"/>
    </source>
</evidence>
<dbReference type="PROSITE" id="PS50867">
    <property type="entry name" value="PRE_SET"/>
    <property type="match status" value="1"/>
</dbReference>
<reference evidence="13 14" key="1">
    <citation type="journal article" date="2024" name="BMC Genomics">
        <title>Genome assembly of redclaw crayfish (Cherax quadricarinatus) provides insights into its immune adaptation and hypoxia tolerance.</title>
        <authorList>
            <person name="Liu Z."/>
            <person name="Zheng J."/>
            <person name="Li H."/>
            <person name="Fang K."/>
            <person name="Wang S."/>
            <person name="He J."/>
            <person name="Zhou D."/>
            <person name="Weng S."/>
            <person name="Chi M."/>
            <person name="Gu Z."/>
            <person name="He J."/>
            <person name="Li F."/>
            <person name="Wang M."/>
        </authorList>
    </citation>
    <scope>NUCLEOTIDE SEQUENCE [LARGE SCALE GENOMIC DNA]</scope>
    <source>
        <strain evidence="13">ZL_2023a</strain>
    </source>
</reference>
<keyword evidence="6" id="KW-0479">Metal-binding</keyword>
<dbReference type="CDD" id="cd00024">
    <property type="entry name" value="CD_CSD"/>
    <property type="match status" value="1"/>
</dbReference>
<sequence>EAQVKLNDYFQEFHEKFVETKQAFQVFKTKSFFYPDPDFIRTFTKSIKQIESEVKEMGGSLSRLIGNQLGTHTQKTVLNSMEDVKPESHVLHTVSDELTSEHADVLVKGTETESITPPVSEAGNDDEVLGSALVQEGNVKVVDVKKKLSSSEKKRGRKKFLGDNAVIPKRPRRSLMDEYVTAQNKMKSISEEPSTKEQEAEYEVQTIMDFKKSQGQYFYKVSWRGYSVEDNSWEPSSNLTGCEDLLLEFYKSRLKQQERTKTDDLNYQVMPHDANHQHILHKALFSHINNPTQKDYENSITLLASPKPPVLKSQKEIAELADKALSQKKKDRFYSVAKTLVENMIMKELTGKREKQLAELRTWERNMNSICSDPAKLAVENFVDLELPPMDFVYINECIAGEGVTIPSDPVVGCECTDCFTDHKSCCPNQMNSWFAYNKLGRLKVSLGTPIYECNKRCKCGPSCLNRVVQKGRNVGLSIFRTTNGRGWGVKAMENIKKDSLVTEYVGEIITSEEAERRGKIYDAQGCTYLFDLDYDKGDQNLYTIDAAKCGNVSHFINHSCDPNLLVFNVWVDCLDPDLPRLALFAAHDIKKGEELTFDYNSGLNSKQMAGRLPAQLTEQKEEGCFTPEKRKESRSELILKTPKGNRGLQYGKTECRCGAANCRKYFF</sequence>
<comment type="subcellular location">
    <subcellularLocation>
        <location evidence="1">Chromosome</location>
        <location evidence="1">Centromere</location>
    </subcellularLocation>
</comment>
<keyword evidence="7" id="KW-0862">Zinc</keyword>
<evidence type="ECO:0000259" key="12">
    <source>
        <dbReference type="PROSITE" id="PS50868"/>
    </source>
</evidence>
<evidence type="ECO:0000259" key="10">
    <source>
        <dbReference type="PROSITE" id="PS50280"/>
    </source>
</evidence>
<name>A0AAW0XZG7_CHEQU</name>
<dbReference type="PROSITE" id="PS50280">
    <property type="entry name" value="SET"/>
    <property type="match status" value="1"/>
</dbReference>
<feature type="domain" description="SET" evidence="10">
    <location>
        <begin position="475"/>
        <end position="601"/>
    </location>
</feature>
<organism evidence="13 14">
    <name type="scientific">Cherax quadricarinatus</name>
    <name type="common">Australian red claw crayfish</name>
    <dbReference type="NCBI Taxonomy" id="27406"/>
    <lineage>
        <taxon>Eukaryota</taxon>
        <taxon>Metazoa</taxon>
        <taxon>Ecdysozoa</taxon>
        <taxon>Arthropoda</taxon>
        <taxon>Crustacea</taxon>
        <taxon>Multicrustacea</taxon>
        <taxon>Malacostraca</taxon>
        <taxon>Eumalacostraca</taxon>
        <taxon>Eucarida</taxon>
        <taxon>Decapoda</taxon>
        <taxon>Pleocyemata</taxon>
        <taxon>Astacidea</taxon>
        <taxon>Parastacoidea</taxon>
        <taxon>Parastacidae</taxon>
        <taxon>Cherax</taxon>
    </lineage>
</organism>
<keyword evidence="8" id="KW-0137">Centromere</keyword>
<dbReference type="CDD" id="cd10542">
    <property type="entry name" value="SET_SUV39H"/>
    <property type="match status" value="1"/>
</dbReference>
<comment type="caution">
    <text evidence="13">The sequence shown here is derived from an EMBL/GenBank/DDBJ whole genome shotgun (WGS) entry which is preliminary data.</text>
</comment>
<dbReference type="Gene3D" id="2.170.270.10">
    <property type="entry name" value="SET domain"/>
    <property type="match status" value="1"/>
</dbReference>
<evidence type="ECO:0000256" key="6">
    <source>
        <dbReference type="ARBA" id="ARBA00022723"/>
    </source>
</evidence>
<evidence type="ECO:0000256" key="3">
    <source>
        <dbReference type="ARBA" id="ARBA00022603"/>
    </source>
</evidence>
<dbReference type="GO" id="GO:0046974">
    <property type="term" value="F:histone H3K9 methyltransferase activity"/>
    <property type="evidence" value="ECO:0007669"/>
    <property type="project" value="TreeGrafter"/>
</dbReference>
<evidence type="ECO:0000256" key="5">
    <source>
        <dbReference type="ARBA" id="ARBA00022691"/>
    </source>
</evidence>
<dbReference type="Pfam" id="PF00385">
    <property type="entry name" value="Chromo"/>
    <property type="match status" value="1"/>
</dbReference>
<dbReference type="PROSITE" id="PS50013">
    <property type="entry name" value="CHROMO_2"/>
    <property type="match status" value="1"/>
</dbReference>
<dbReference type="SMART" id="SM00317">
    <property type="entry name" value="SET"/>
    <property type="match status" value="1"/>
</dbReference>
<evidence type="ECO:0000256" key="7">
    <source>
        <dbReference type="ARBA" id="ARBA00022833"/>
    </source>
</evidence>
<keyword evidence="4" id="KW-0808">Transferase</keyword>
<feature type="domain" description="Chromo" evidence="9">
    <location>
        <begin position="202"/>
        <end position="261"/>
    </location>
</feature>
<dbReference type="PANTHER" id="PTHR46223">
    <property type="entry name" value="HISTONE-LYSINE N-METHYLTRANSFERASE SUV39H"/>
    <property type="match status" value="1"/>
</dbReference>
<keyword evidence="5" id="KW-0949">S-adenosyl-L-methionine</keyword>
<dbReference type="GO" id="GO:0005634">
    <property type="term" value="C:nucleus"/>
    <property type="evidence" value="ECO:0007669"/>
    <property type="project" value="InterPro"/>
</dbReference>
<dbReference type="InterPro" id="IPR000953">
    <property type="entry name" value="Chromo/chromo_shadow_dom"/>
</dbReference>
<feature type="domain" description="Pre-SET" evidence="11">
    <location>
        <begin position="412"/>
        <end position="472"/>
    </location>
</feature>
<dbReference type="GO" id="GO:0000775">
    <property type="term" value="C:chromosome, centromeric region"/>
    <property type="evidence" value="ECO:0007669"/>
    <property type="project" value="UniProtKB-SubCell"/>
</dbReference>
<dbReference type="EMBL" id="JARKIK010000008">
    <property type="protein sequence ID" value="KAK8749921.1"/>
    <property type="molecule type" value="Genomic_DNA"/>
</dbReference>
<dbReference type="GO" id="GO:0032259">
    <property type="term" value="P:methylation"/>
    <property type="evidence" value="ECO:0007669"/>
    <property type="project" value="UniProtKB-KW"/>
</dbReference>
<dbReference type="InterPro" id="IPR023780">
    <property type="entry name" value="Chromo_domain"/>
</dbReference>
<feature type="domain" description="Post-SET" evidence="12">
    <location>
        <begin position="652"/>
        <end position="668"/>
    </location>
</feature>
<keyword evidence="14" id="KW-1185">Reference proteome</keyword>
<dbReference type="Pfam" id="PF05033">
    <property type="entry name" value="Pre-SET"/>
    <property type="match status" value="1"/>
</dbReference>
<dbReference type="PANTHER" id="PTHR46223:SF4">
    <property type="entry name" value="HISTONE-LYSINE N-METHYLTRANSFERASE-RELATED"/>
    <property type="match status" value="1"/>
</dbReference>
<evidence type="ECO:0000259" key="11">
    <source>
        <dbReference type="PROSITE" id="PS50867"/>
    </source>
</evidence>
<dbReference type="InterPro" id="IPR003616">
    <property type="entry name" value="Post-SET_dom"/>
</dbReference>
<evidence type="ECO:0000256" key="4">
    <source>
        <dbReference type="ARBA" id="ARBA00022679"/>
    </source>
</evidence>
<evidence type="ECO:0000256" key="2">
    <source>
        <dbReference type="ARBA" id="ARBA00022454"/>
    </source>
</evidence>
<dbReference type="SMART" id="SM00468">
    <property type="entry name" value="PreSET"/>
    <property type="match status" value="1"/>
</dbReference>
<dbReference type="SUPFAM" id="SSF54160">
    <property type="entry name" value="Chromo domain-like"/>
    <property type="match status" value="1"/>
</dbReference>
<accession>A0AAW0XZG7</accession>
<proteinExistence type="predicted"/>
<dbReference type="SUPFAM" id="SSF82199">
    <property type="entry name" value="SET domain"/>
    <property type="match status" value="1"/>
</dbReference>
<dbReference type="InterPro" id="IPR046341">
    <property type="entry name" value="SET_dom_sf"/>
</dbReference>
<dbReference type="InterPro" id="IPR016197">
    <property type="entry name" value="Chromo-like_dom_sf"/>
</dbReference>
<evidence type="ECO:0008006" key="15">
    <source>
        <dbReference type="Google" id="ProtNLM"/>
    </source>
</evidence>
<dbReference type="Proteomes" id="UP001445076">
    <property type="component" value="Unassembled WGS sequence"/>
</dbReference>
<evidence type="ECO:0000313" key="14">
    <source>
        <dbReference type="Proteomes" id="UP001445076"/>
    </source>
</evidence>
<dbReference type="InterPro" id="IPR050973">
    <property type="entry name" value="H3K9_Histone-Lys_N-MTase"/>
</dbReference>
<keyword evidence="3" id="KW-0489">Methyltransferase</keyword>
<dbReference type="InterPro" id="IPR001214">
    <property type="entry name" value="SET_dom"/>
</dbReference>
<dbReference type="Gene3D" id="2.40.50.40">
    <property type="match status" value="1"/>
</dbReference>
<dbReference type="SMART" id="SM00298">
    <property type="entry name" value="CHROMO"/>
    <property type="match status" value="1"/>
</dbReference>
<dbReference type="GO" id="GO:0008270">
    <property type="term" value="F:zinc ion binding"/>
    <property type="evidence" value="ECO:0007669"/>
    <property type="project" value="InterPro"/>
</dbReference>
<protein>
    <recommendedName>
        <fullName evidence="15">Histone-lysine N-methyltransferase</fullName>
    </recommendedName>
</protein>
<keyword evidence="2" id="KW-0158">Chromosome</keyword>
<evidence type="ECO:0000259" key="9">
    <source>
        <dbReference type="PROSITE" id="PS50013"/>
    </source>
</evidence>